<protein>
    <recommendedName>
        <fullName evidence="2">histidine kinase</fullName>
        <ecNumber evidence="2">2.7.13.3</ecNumber>
    </recommendedName>
</protein>
<dbReference type="Gene3D" id="1.20.5.1930">
    <property type="match status" value="1"/>
</dbReference>
<proteinExistence type="predicted"/>
<evidence type="ECO:0000313" key="12">
    <source>
        <dbReference type="Proteomes" id="UP000612893"/>
    </source>
</evidence>
<feature type="transmembrane region" description="Helical" evidence="9">
    <location>
        <begin position="353"/>
        <end position="373"/>
    </location>
</feature>
<evidence type="ECO:0000256" key="7">
    <source>
        <dbReference type="ARBA" id="ARBA00022840"/>
    </source>
</evidence>
<dbReference type="RefSeq" id="WP_338205400.1">
    <property type="nucleotide sequence ID" value="NZ_JAEKNR010000239.1"/>
</dbReference>
<keyword evidence="3" id="KW-0597">Phosphoprotein</keyword>
<keyword evidence="9" id="KW-0812">Transmembrane</keyword>
<dbReference type="Pfam" id="PF07730">
    <property type="entry name" value="HisKA_3"/>
    <property type="match status" value="1"/>
</dbReference>
<keyword evidence="12" id="KW-1185">Reference proteome</keyword>
<feature type="transmembrane region" description="Helical" evidence="9">
    <location>
        <begin position="253"/>
        <end position="270"/>
    </location>
</feature>
<evidence type="ECO:0000313" key="11">
    <source>
        <dbReference type="EMBL" id="MBJ7601239.1"/>
    </source>
</evidence>
<gene>
    <name evidence="11" type="ORF">JF922_24600</name>
</gene>
<comment type="catalytic activity">
    <reaction evidence="1">
        <text>ATP + protein L-histidine = ADP + protein N-phospho-L-histidine.</text>
        <dbReference type="EC" id="2.7.13.3"/>
    </reaction>
</comment>
<dbReference type="EC" id="2.7.13.3" evidence="2"/>
<keyword evidence="4" id="KW-0808">Transferase</keyword>
<dbReference type="InterPro" id="IPR029016">
    <property type="entry name" value="GAF-like_dom_sf"/>
</dbReference>
<name>A0A934K742_9BACT</name>
<feature type="transmembrane region" description="Helical" evidence="9">
    <location>
        <begin position="24"/>
        <end position="43"/>
    </location>
</feature>
<feature type="domain" description="Signal transduction histidine kinase subgroup 3 dimerisation and phosphoacceptor" evidence="10">
    <location>
        <begin position="536"/>
        <end position="602"/>
    </location>
</feature>
<evidence type="ECO:0000256" key="1">
    <source>
        <dbReference type="ARBA" id="ARBA00000085"/>
    </source>
</evidence>
<evidence type="ECO:0000259" key="10">
    <source>
        <dbReference type="Pfam" id="PF07730"/>
    </source>
</evidence>
<dbReference type="Gene3D" id="3.30.565.10">
    <property type="entry name" value="Histidine kinase-like ATPase, C-terminal domain"/>
    <property type="match status" value="1"/>
</dbReference>
<feature type="transmembrane region" description="Helical" evidence="9">
    <location>
        <begin position="58"/>
        <end position="82"/>
    </location>
</feature>
<evidence type="ECO:0000256" key="5">
    <source>
        <dbReference type="ARBA" id="ARBA00022741"/>
    </source>
</evidence>
<feature type="transmembrane region" description="Helical" evidence="9">
    <location>
        <begin position="325"/>
        <end position="347"/>
    </location>
</feature>
<keyword evidence="7" id="KW-0067">ATP-binding</keyword>
<dbReference type="PANTHER" id="PTHR24421:SF10">
    <property type="entry name" value="NITRATE_NITRITE SENSOR PROTEIN NARQ"/>
    <property type="match status" value="1"/>
</dbReference>
<dbReference type="InterPro" id="IPR050482">
    <property type="entry name" value="Sensor_HK_TwoCompSys"/>
</dbReference>
<feature type="transmembrane region" description="Helical" evidence="9">
    <location>
        <begin position="132"/>
        <end position="152"/>
    </location>
</feature>
<evidence type="ECO:0000256" key="2">
    <source>
        <dbReference type="ARBA" id="ARBA00012438"/>
    </source>
</evidence>
<dbReference type="InterPro" id="IPR011712">
    <property type="entry name" value="Sig_transdc_His_kin_sub3_dim/P"/>
</dbReference>
<reference evidence="11" key="1">
    <citation type="submission" date="2020-10" db="EMBL/GenBank/DDBJ databases">
        <title>Ca. Dormibacterota MAGs.</title>
        <authorList>
            <person name="Montgomery K."/>
        </authorList>
    </citation>
    <scope>NUCLEOTIDE SEQUENCE [LARGE SCALE GENOMIC DNA]</scope>
    <source>
        <strain evidence="11">SC8812_S17_10</strain>
    </source>
</reference>
<dbReference type="EMBL" id="JAEKNR010000239">
    <property type="protein sequence ID" value="MBJ7601239.1"/>
    <property type="molecule type" value="Genomic_DNA"/>
</dbReference>
<evidence type="ECO:0000256" key="8">
    <source>
        <dbReference type="ARBA" id="ARBA00023012"/>
    </source>
</evidence>
<dbReference type="GO" id="GO:0000155">
    <property type="term" value="F:phosphorelay sensor kinase activity"/>
    <property type="evidence" value="ECO:0007669"/>
    <property type="project" value="InterPro"/>
</dbReference>
<keyword evidence="9" id="KW-0472">Membrane</keyword>
<keyword evidence="8" id="KW-0902">Two-component regulatory system</keyword>
<dbReference type="Proteomes" id="UP000612893">
    <property type="component" value="Unassembled WGS sequence"/>
</dbReference>
<feature type="transmembrane region" description="Helical" evidence="9">
    <location>
        <begin position="222"/>
        <end position="241"/>
    </location>
</feature>
<dbReference type="GO" id="GO:0046983">
    <property type="term" value="F:protein dimerization activity"/>
    <property type="evidence" value="ECO:0007669"/>
    <property type="project" value="InterPro"/>
</dbReference>
<evidence type="ECO:0000256" key="3">
    <source>
        <dbReference type="ARBA" id="ARBA00022553"/>
    </source>
</evidence>
<dbReference type="CDD" id="cd16917">
    <property type="entry name" value="HATPase_UhpB-NarQ-NarX-like"/>
    <property type="match status" value="1"/>
</dbReference>
<organism evidence="11 12">
    <name type="scientific">Candidatus Nephthysia bennettiae</name>
    <dbReference type="NCBI Taxonomy" id="3127016"/>
    <lineage>
        <taxon>Bacteria</taxon>
        <taxon>Bacillati</taxon>
        <taxon>Candidatus Dormiibacterota</taxon>
        <taxon>Candidatus Dormibacteria</taxon>
        <taxon>Candidatus Dormibacterales</taxon>
        <taxon>Candidatus Dormibacteraceae</taxon>
        <taxon>Candidatus Nephthysia</taxon>
    </lineage>
</organism>
<dbReference type="AlphaFoldDB" id="A0A934K742"/>
<keyword evidence="9" id="KW-1133">Transmembrane helix</keyword>
<evidence type="ECO:0000256" key="9">
    <source>
        <dbReference type="SAM" id="Phobius"/>
    </source>
</evidence>
<sequence length="726" mass="76501">MIGSQAVRPRGLAQPWTRLGRAHLAWAAAGSATVIVVASRLLLFRDPYVQLRHPGPPVWLSVTGDAVAPVFGVATIAVIGAVATTRNQAGRLGWALLGTALAAALTLFAEEYAILGLVAAPASLPMAEASAWVQRWTFNLLLLGFVTGMLLLPAGRLEGWTSRAILWLAIGATLFSIADSFGDPRLLQTSVRDEGYPLPVTMPPAFWGAGSELAVWLGQPAYWGQVLLIPLASLSLLLRLRGATADQRQQIKWVAYAGALAAVGWIVSYLDEAPPLSIGGGLTEAIDSWGDLLWTFGAAVVIPVAAIFAVLRYRLYGIDTVVNRTVLVAGLAVFITGVYVTVVVGVGSAVGRGFGPLLSLVAAAIAAVGFAPVRSRLQVLANRLVYGPQATPYEVLATFAERLGAAYSEEGVLSLMARLIGEGLAADVAEVWLRVGSVLRLAAAWPPDRSVPATLALSGERLPGGLAGGHVLAVRDRDELLGALRVSKRNGDRLPPHESRLLEDLARQAALILRTVRLIEELRTSRERIVGAQDEERRRLERDLHDGAQQRFSTAVVALSMLRAELDRGRVDSARVSLADAAQHLTQGLAELRSFARGIHPAIVTDAGLAAAIESLVEVCSVPVSVTVDIPGRLPASVETTGYFTVSEALANIAKHAQATGASVGARIDSSRLLIEVSDNGVGGADPARGTGLRGLEDRLGALGGKLAIESPPLGGTRLMAELPCE</sequence>
<keyword evidence="5" id="KW-0547">Nucleotide-binding</keyword>
<comment type="caution">
    <text evidence="11">The sequence shown here is derived from an EMBL/GenBank/DDBJ whole genome shotgun (WGS) entry which is preliminary data.</text>
</comment>
<keyword evidence="6 11" id="KW-0418">Kinase</keyword>
<accession>A0A934K742</accession>
<dbReference type="GO" id="GO:0005524">
    <property type="term" value="F:ATP binding"/>
    <property type="evidence" value="ECO:0007669"/>
    <property type="project" value="UniProtKB-KW"/>
</dbReference>
<evidence type="ECO:0000256" key="4">
    <source>
        <dbReference type="ARBA" id="ARBA00022679"/>
    </source>
</evidence>
<dbReference type="Gene3D" id="3.30.450.40">
    <property type="match status" value="1"/>
</dbReference>
<dbReference type="GO" id="GO:0016020">
    <property type="term" value="C:membrane"/>
    <property type="evidence" value="ECO:0007669"/>
    <property type="project" value="InterPro"/>
</dbReference>
<dbReference type="PANTHER" id="PTHR24421">
    <property type="entry name" value="NITRATE/NITRITE SENSOR PROTEIN NARX-RELATED"/>
    <property type="match status" value="1"/>
</dbReference>
<dbReference type="SUPFAM" id="SSF55874">
    <property type="entry name" value="ATPase domain of HSP90 chaperone/DNA topoisomerase II/histidine kinase"/>
    <property type="match status" value="1"/>
</dbReference>
<feature type="transmembrane region" description="Helical" evidence="9">
    <location>
        <begin position="94"/>
        <end position="120"/>
    </location>
</feature>
<evidence type="ECO:0000256" key="6">
    <source>
        <dbReference type="ARBA" id="ARBA00022777"/>
    </source>
</evidence>
<feature type="transmembrane region" description="Helical" evidence="9">
    <location>
        <begin position="164"/>
        <end position="182"/>
    </location>
</feature>
<dbReference type="SUPFAM" id="SSF55781">
    <property type="entry name" value="GAF domain-like"/>
    <property type="match status" value="1"/>
</dbReference>
<dbReference type="InterPro" id="IPR036890">
    <property type="entry name" value="HATPase_C_sf"/>
</dbReference>
<feature type="transmembrane region" description="Helical" evidence="9">
    <location>
        <begin position="292"/>
        <end position="313"/>
    </location>
</feature>